<evidence type="ECO:0000256" key="2">
    <source>
        <dbReference type="SAM" id="Phobius"/>
    </source>
</evidence>
<keyword evidence="2" id="KW-0812">Transmembrane</keyword>
<name>A0A0K9XC74_9ACTN</name>
<comment type="caution">
    <text evidence="3">The sequence shown here is derived from an EMBL/GenBank/DDBJ whole genome shotgun (WGS) entry which is preliminary data.</text>
</comment>
<evidence type="ECO:0000313" key="3">
    <source>
        <dbReference type="EMBL" id="KNB50701.1"/>
    </source>
</evidence>
<dbReference type="Proteomes" id="UP000037288">
    <property type="component" value="Unassembled WGS sequence"/>
</dbReference>
<sequence>MNMAPQTDPRPEPQPVLRPDYRRRARAYAAFGAAVLGVAADLALPLLRAPRNATAATPDPGPDD</sequence>
<feature type="region of interest" description="Disordered" evidence="1">
    <location>
        <begin position="1"/>
        <end position="20"/>
    </location>
</feature>
<proteinExistence type="predicted"/>
<protein>
    <submittedName>
        <fullName evidence="3">Uncharacterized protein</fullName>
    </submittedName>
</protein>
<evidence type="ECO:0000313" key="4">
    <source>
        <dbReference type="Proteomes" id="UP000037288"/>
    </source>
</evidence>
<evidence type="ECO:0000256" key="1">
    <source>
        <dbReference type="SAM" id="MobiDB-lite"/>
    </source>
</evidence>
<dbReference type="AlphaFoldDB" id="A0A0K9XC74"/>
<reference evidence="4" key="1">
    <citation type="submission" date="2015-07" db="EMBL/GenBank/DDBJ databases">
        <title>Draft genome sequence of Streptomyces sp. CMAA 1322, a bacterium isolated from Caatinga biome, from dry forest semiarid of Brazil.</title>
        <authorList>
            <person name="Santos S.N."/>
            <person name="Gacesa R."/>
            <person name="Taketani R.G."/>
            <person name="Long P.F."/>
            <person name="Melo I.S."/>
        </authorList>
    </citation>
    <scope>NUCLEOTIDE SEQUENCE [LARGE SCALE GENOMIC DNA]</scope>
    <source>
        <strain evidence="4">CMAA 1322</strain>
    </source>
</reference>
<dbReference type="PATRIC" id="fig|1678637.3.peg.4220"/>
<dbReference type="STRING" id="1678637.AC230_19715"/>
<keyword evidence="2" id="KW-1133">Transmembrane helix</keyword>
<organism evidence="3 4">
    <name type="scientific">Streptomyces caatingaensis</name>
    <dbReference type="NCBI Taxonomy" id="1678637"/>
    <lineage>
        <taxon>Bacteria</taxon>
        <taxon>Bacillati</taxon>
        <taxon>Actinomycetota</taxon>
        <taxon>Actinomycetes</taxon>
        <taxon>Kitasatosporales</taxon>
        <taxon>Streptomycetaceae</taxon>
        <taxon>Streptomyces</taxon>
    </lineage>
</organism>
<dbReference type="EMBL" id="LFXA01000013">
    <property type="protein sequence ID" value="KNB50701.1"/>
    <property type="molecule type" value="Genomic_DNA"/>
</dbReference>
<gene>
    <name evidence="3" type="ORF">AC230_19715</name>
</gene>
<keyword evidence="2" id="KW-0472">Membrane</keyword>
<accession>A0A0K9XC74</accession>
<keyword evidence="4" id="KW-1185">Reference proteome</keyword>
<feature type="transmembrane region" description="Helical" evidence="2">
    <location>
        <begin position="27"/>
        <end position="47"/>
    </location>
</feature>